<dbReference type="SUPFAM" id="SSF140931">
    <property type="entry name" value="Fic-like"/>
    <property type="match status" value="1"/>
</dbReference>
<dbReference type="InterPro" id="IPR003812">
    <property type="entry name" value="Fido"/>
</dbReference>
<organism evidence="3 4">
    <name type="scientific">Actinomyces slackii</name>
    <dbReference type="NCBI Taxonomy" id="52774"/>
    <lineage>
        <taxon>Bacteria</taxon>
        <taxon>Bacillati</taxon>
        <taxon>Actinomycetota</taxon>
        <taxon>Actinomycetes</taxon>
        <taxon>Actinomycetales</taxon>
        <taxon>Actinomycetaceae</taxon>
        <taxon>Actinomyces</taxon>
    </lineage>
</organism>
<dbReference type="RefSeq" id="WP_026427436.1">
    <property type="nucleotide sequence ID" value="NZ_CBCRWE010000008.1"/>
</dbReference>
<evidence type="ECO:0000313" key="3">
    <source>
        <dbReference type="EMBL" id="VEG75270.1"/>
    </source>
</evidence>
<reference evidence="3 4" key="1">
    <citation type="submission" date="2018-12" db="EMBL/GenBank/DDBJ databases">
        <authorList>
            <consortium name="Pathogen Informatics"/>
        </authorList>
    </citation>
    <scope>NUCLEOTIDE SEQUENCE [LARGE SCALE GENOMIC DNA]</scope>
    <source>
        <strain evidence="3 4">NCTC11923</strain>
    </source>
</reference>
<evidence type="ECO:0000256" key="1">
    <source>
        <dbReference type="PIRSR" id="PIRSR640198-1"/>
    </source>
</evidence>
<sequence length="430" mass="46482">MAGTWVTLNWQSSAVSGLRPRDRRSGDYQALIPESINGPVVVDDELSLFVAHAERRIRSLRASNDLEAIDRFLLRSEAIASSQIEGIAPSAKNVALAELGQRETVRGISEQARLVANNMTLVRSATQALVEASEVTAADLLALHRSLLPDHPEHHGLRTVQNWLGGSSHHPLDAEYVPPPPQDVPWLIDDLLVCLNGAATSPLIQAALVHAQFETIHPFTNGNGRVGRALIHTVLARRGLTAGAVLPISLVLATLSEQYVKALTAFRLPNADPCLGTPPAATGRDPRWDWLMFFIEAACLACDQAELIAAEVAEVRGEWERLIARWESSRRRTLRGDSTARRLLAILPGAPILTPTTTAGMLEVSHPAASRGLQSLEEAGVLTTLSIAPNRRAYAAQAVLDTITWAERRLASTRFDTKASAPVRAVPAAP</sequence>
<dbReference type="Gene3D" id="1.10.10.10">
    <property type="entry name" value="Winged helix-like DNA-binding domain superfamily/Winged helix DNA-binding domain"/>
    <property type="match status" value="1"/>
</dbReference>
<dbReference type="KEGG" id="asla:NCTC11923_01930"/>
<dbReference type="AlphaFoldDB" id="A0A448KEG4"/>
<feature type="active site" evidence="1">
    <location>
        <position position="217"/>
    </location>
</feature>
<evidence type="ECO:0000313" key="4">
    <source>
        <dbReference type="Proteomes" id="UP000276899"/>
    </source>
</evidence>
<dbReference type="EMBL" id="LR134363">
    <property type="protein sequence ID" value="VEG75270.1"/>
    <property type="molecule type" value="Genomic_DNA"/>
</dbReference>
<dbReference type="InterPro" id="IPR036597">
    <property type="entry name" value="Fido-like_dom_sf"/>
</dbReference>
<dbReference type="PROSITE" id="PS51459">
    <property type="entry name" value="FIDO"/>
    <property type="match status" value="1"/>
</dbReference>
<dbReference type="PANTHER" id="PTHR13504">
    <property type="entry name" value="FIDO DOMAIN-CONTAINING PROTEIN DDB_G0283145"/>
    <property type="match status" value="1"/>
</dbReference>
<name>A0A448KEG4_9ACTO</name>
<dbReference type="Proteomes" id="UP000276899">
    <property type="component" value="Chromosome"/>
</dbReference>
<dbReference type="Gene3D" id="1.10.3290.10">
    <property type="entry name" value="Fido-like domain"/>
    <property type="match status" value="1"/>
</dbReference>
<proteinExistence type="predicted"/>
<dbReference type="PANTHER" id="PTHR13504:SF38">
    <property type="entry name" value="FIDO DOMAIN-CONTAINING PROTEIN"/>
    <property type="match status" value="1"/>
</dbReference>
<dbReference type="Pfam" id="PF02661">
    <property type="entry name" value="Fic"/>
    <property type="match status" value="1"/>
</dbReference>
<keyword evidence="4" id="KW-1185">Reference proteome</keyword>
<dbReference type="STRING" id="1278298.GCA_000428685_00364"/>
<dbReference type="InterPro" id="IPR036388">
    <property type="entry name" value="WH-like_DNA-bd_sf"/>
</dbReference>
<protein>
    <submittedName>
        <fullName evidence="3">Fic/DOC family</fullName>
    </submittedName>
</protein>
<feature type="domain" description="Fido" evidence="2">
    <location>
        <begin position="135"/>
        <end position="296"/>
    </location>
</feature>
<dbReference type="InterPro" id="IPR040198">
    <property type="entry name" value="Fido_containing"/>
</dbReference>
<accession>A0A448KEG4</accession>
<gene>
    <name evidence="3" type="ORF">NCTC11923_01930</name>
</gene>
<evidence type="ECO:0000259" key="2">
    <source>
        <dbReference type="PROSITE" id="PS51459"/>
    </source>
</evidence>